<accession>A0A378MWI2</accession>
<evidence type="ECO:0000259" key="5">
    <source>
        <dbReference type="Pfam" id="PF01420"/>
    </source>
</evidence>
<dbReference type="SUPFAM" id="SSF116734">
    <property type="entry name" value="DNA methylase specificity domain"/>
    <property type="match status" value="3"/>
</dbReference>
<sequence length="728" mass="82399">MLDGLEVSEVYLSKVRSASYSERMDSTFFLKKYLNHPSFNFPLSLNEVSLIKSGTTPTDRDDNLKEGVVLLKTNDIRNNLLNKYSSVDYFISEDINEKMISSQLKEGDVLVNIVGATLEVVGRVAYVSSTFPKANITQAMSFVRLKSKYNKELLPTYLFAFLQSSYGKIQINRNARPTGQYNLNNEELGAIKVPLIDLETQKQVDKIIKQSNDFVQKSTQSYQEAETLLLENLGLRAFQADSNPVNVKSLKESFLQTGRLDAEYYQTKYEQYWNLIQSQDYVFIRDEYLHITQKPDWTKPMYQYIEIGDVNIGDGSYQTNWIETQELPANAKTQAQTGDILISTVRPYRGAVTIIGENDQDLVVSGAFTVLRRKENSVFNNEVLKVLLRSELYKDWLLQFNVGTSYPVIKDNDILNLPIPKISGEIQEKIAEYIRQSNDLRQQAQNLLAQAKNNVEFEIENNSFNINELEVRGGGVDPAKPYGLLARSSYFARLAEWTLLEHLLVKQPENISVCSFGQSFGTSGRLDAEYYQPKFASLFAQLANFKTMKLGEIVNLQKSVEPGSEAYQTEGIPFVRVSDLSKFGISQTDKYLHPKDFGNVVRPKKDSILLTKDGTVGIAYRVPQDLNVITSGAIVHLELKTDEVLPDYLALALNSPAVQLQAERDAGGSIIQHWKPSEILDVVIPVLPKNIQQTISDKVQQSFALRVESEVLLEKAKILVEQEIENMR</sequence>
<feature type="coiled-coil region" evidence="4">
    <location>
        <begin position="423"/>
        <end position="461"/>
    </location>
</feature>
<proteinExistence type="inferred from homology"/>
<evidence type="ECO:0000313" key="6">
    <source>
        <dbReference type="EMBL" id="STY60562.1"/>
    </source>
</evidence>
<evidence type="ECO:0000256" key="2">
    <source>
        <dbReference type="ARBA" id="ARBA00022747"/>
    </source>
</evidence>
<gene>
    <name evidence="6" type="ORF">NCTC10638_01767</name>
</gene>
<dbReference type="PANTHER" id="PTHR30408">
    <property type="entry name" value="TYPE-1 RESTRICTION ENZYME ECOKI SPECIFICITY PROTEIN"/>
    <property type="match status" value="1"/>
</dbReference>
<dbReference type="Pfam" id="PF01420">
    <property type="entry name" value="Methylase_S"/>
    <property type="match status" value="3"/>
</dbReference>
<keyword evidence="2" id="KW-0680">Restriction system</keyword>
<protein>
    <submittedName>
        <fullName evidence="6">EcoKI restriction-modification system protein HsdS</fullName>
    </submittedName>
</protein>
<reference evidence="6 7" key="1">
    <citation type="submission" date="2018-06" db="EMBL/GenBank/DDBJ databases">
        <authorList>
            <consortium name="Pathogen Informatics"/>
            <person name="Doyle S."/>
        </authorList>
    </citation>
    <scope>NUCLEOTIDE SEQUENCE [LARGE SCALE GENOMIC DNA]</scope>
    <source>
        <strain evidence="6 7">NCTC10638</strain>
    </source>
</reference>
<dbReference type="Proteomes" id="UP000254802">
    <property type="component" value="Unassembled WGS sequence"/>
</dbReference>
<feature type="domain" description="Type I restriction modification DNA specificity" evidence="5">
    <location>
        <begin position="292"/>
        <end position="438"/>
    </location>
</feature>
<feature type="domain" description="Type I restriction modification DNA specificity" evidence="5">
    <location>
        <begin position="544"/>
        <end position="704"/>
    </location>
</feature>
<dbReference type="PANTHER" id="PTHR30408:SF12">
    <property type="entry name" value="TYPE I RESTRICTION ENZYME MJAVIII SPECIFICITY SUBUNIT"/>
    <property type="match status" value="1"/>
</dbReference>
<evidence type="ECO:0000256" key="3">
    <source>
        <dbReference type="ARBA" id="ARBA00023125"/>
    </source>
</evidence>
<name>A0A378MWI2_MANHA</name>
<dbReference type="GO" id="GO:0009307">
    <property type="term" value="P:DNA restriction-modification system"/>
    <property type="evidence" value="ECO:0007669"/>
    <property type="project" value="UniProtKB-KW"/>
</dbReference>
<dbReference type="STRING" id="75985.WC39_10575"/>
<keyword evidence="3" id="KW-0238">DNA-binding</keyword>
<evidence type="ECO:0000313" key="7">
    <source>
        <dbReference type="Proteomes" id="UP000254802"/>
    </source>
</evidence>
<dbReference type="GO" id="GO:0003677">
    <property type="term" value="F:DNA binding"/>
    <property type="evidence" value="ECO:0007669"/>
    <property type="project" value="UniProtKB-KW"/>
</dbReference>
<keyword evidence="4" id="KW-0175">Coiled coil</keyword>
<comment type="similarity">
    <text evidence="1">Belongs to the type-I restriction system S methylase family.</text>
</comment>
<organism evidence="6 7">
    <name type="scientific">Mannheimia haemolytica</name>
    <name type="common">Pasteurella haemolytica</name>
    <dbReference type="NCBI Taxonomy" id="75985"/>
    <lineage>
        <taxon>Bacteria</taxon>
        <taxon>Pseudomonadati</taxon>
        <taxon>Pseudomonadota</taxon>
        <taxon>Gammaproteobacteria</taxon>
        <taxon>Pasteurellales</taxon>
        <taxon>Pasteurellaceae</taxon>
        <taxon>Mannheimia</taxon>
    </lineage>
</organism>
<dbReference type="CDD" id="cd16961">
    <property type="entry name" value="RMtype1_S_TRD-CR_like"/>
    <property type="match status" value="2"/>
</dbReference>
<dbReference type="Gene3D" id="3.90.220.20">
    <property type="entry name" value="DNA methylase specificity domains"/>
    <property type="match status" value="3"/>
</dbReference>
<dbReference type="InterPro" id="IPR000055">
    <property type="entry name" value="Restrct_endonuc_typeI_TRD"/>
</dbReference>
<feature type="domain" description="Type I restriction modification DNA specificity" evidence="5">
    <location>
        <begin position="44"/>
        <end position="221"/>
    </location>
</feature>
<dbReference type="EMBL" id="UGPN01000002">
    <property type="protein sequence ID" value="STY60562.1"/>
    <property type="molecule type" value="Genomic_DNA"/>
</dbReference>
<dbReference type="AlphaFoldDB" id="A0A378MWI2"/>
<evidence type="ECO:0000256" key="1">
    <source>
        <dbReference type="ARBA" id="ARBA00010923"/>
    </source>
</evidence>
<evidence type="ECO:0000256" key="4">
    <source>
        <dbReference type="SAM" id="Coils"/>
    </source>
</evidence>
<dbReference type="InterPro" id="IPR044946">
    <property type="entry name" value="Restrct_endonuc_typeI_TRD_sf"/>
</dbReference>
<dbReference type="InterPro" id="IPR052021">
    <property type="entry name" value="Type-I_RS_S_subunit"/>
</dbReference>